<dbReference type="GO" id="GO:0019693">
    <property type="term" value="P:ribose phosphate metabolic process"/>
    <property type="evidence" value="ECO:0007669"/>
    <property type="project" value="TreeGrafter"/>
</dbReference>
<feature type="domain" description="Nudix hydrolase" evidence="3">
    <location>
        <begin position="49"/>
        <end position="132"/>
    </location>
</feature>
<dbReference type="CDD" id="cd03424">
    <property type="entry name" value="NUDIX_ADPRase_Nudt5_UGPPase_Nudt14"/>
    <property type="match status" value="1"/>
</dbReference>
<sequence>MYVVIPADVKAWTKTGEPQVLAKSFGAYLHLQKFCDPDGHESDFSLFGGKNWAIICPVTKSGDLILVRQYKQGVDKIVIEFPAGTASDGEGLEATASRELLEETGFHAERVISLSGPHHISTRKSPTFSGRL</sequence>
<dbReference type="Pfam" id="PF00293">
    <property type="entry name" value="NUDIX"/>
    <property type="match status" value="1"/>
</dbReference>
<dbReference type="SUPFAM" id="SSF55811">
    <property type="entry name" value="Nudix"/>
    <property type="match status" value="1"/>
</dbReference>
<dbReference type="AlphaFoldDB" id="A0A1G1XAV2"/>
<dbReference type="PANTHER" id="PTHR11839:SF18">
    <property type="entry name" value="NUDIX HYDROLASE DOMAIN-CONTAINING PROTEIN"/>
    <property type="match status" value="1"/>
</dbReference>
<evidence type="ECO:0000256" key="1">
    <source>
        <dbReference type="ARBA" id="ARBA00001946"/>
    </source>
</evidence>
<evidence type="ECO:0000256" key="2">
    <source>
        <dbReference type="ARBA" id="ARBA00022801"/>
    </source>
</evidence>
<dbReference type="Gene3D" id="3.90.79.10">
    <property type="entry name" value="Nucleoside Triphosphate Pyrophosphohydrolase"/>
    <property type="match status" value="1"/>
</dbReference>
<gene>
    <name evidence="4" type="ORF">A3E36_01320</name>
</gene>
<proteinExistence type="predicted"/>
<dbReference type="PROSITE" id="PS51462">
    <property type="entry name" value="NUDIX"/>
    <property type="match status" value="1"/>
</dbReference>
<evidence type="ECO:0000313" key="4">
    <source>
        <dbReference type="EMBL" id="OGY37218.1"/>
    </source>
</evidence>
<dbReference type="GO" id="GO:0016787">
    <property type="term" value="F:hydrolase activity"/>
    <property type="evidence" value="ECO:0007669"/>
    <property type="project" value="UniProtKB-KW"/>
</dbReference>
<evidence type="ECO:0000259" key="3">
    <source>
        <dbReference type="PROSITE" id="PS51462"/>
    </source>
</evidence>
<name>A0A1G1XAV2_9BACT</name>
<comment type="cofactor">
    <cofactor evidence="1">
        <name>Mg(2+)</name>
        <dbReference type="ChEBI" id="CHEBI:18420"/>
    </cofactor>
</comment>
<dbReference type="InterPro" id="IPR015797">
    <property type="entry name" value="NUDIX_hydrolase-like_dom_sf"/>
</dbReference>
<dbReference type="InterPro" id="IPR020084">
    <property type="entry name" value="NUDIX_hydrolase_CS"/>
</dbReference>
<protein>
    <recommendedName>
        <fullName evidence="3">Nudix hydrolase domain-containing protein</fullName>
    </recommendedName>
</protein>
<evidence type="ECO:0000313" key="5">
    <source>
        <dbReference type="Proteomes" id="UP000177941"/>
    </source>
</evidence>
<dbReference type="InterPro" id="IPR000086">
    <property type="entry name" value="NUDIX_hydrolase_dom"/>
</dbReference>
<dbReference type="GO" id="GO:0006753">
    <property type="term" value="P:nucleoside phosphate metabolic process"/>
    <property type="evidence" value="ECO:0007669"/>
    <property type="project" value="TreeGrafter"/>
</dbReference>
<organism evidence="4 5">
    <name type="scientific">Candidatus Andersenbacteria bacterium RIFCSPHIGHO2_12_FULL_45_11b</name>
    <dbReference type="NCBI Taxonomy" id="1797282"/>
    <lineage>
        <taxon>Bacteria</taxon>
        <taxon>Candidatus Anderseniibacteriota</taxon>
    </lineage>
</organism>
<accession>A0A1G1XAV2</accession>
<dbReference type="EMBL" id="MHHS01000016">
    <property type="protein sequence ID" value="OGY37218.1"/>
    <property type="molecule type" value="Genomic_DNA"/>
</dbReference>
<reference evidence="4 5" key="1">
    <citation type="journal article" date="2016" name="Nat. Commun.">
        <title>Thousands of microbial genomes shed light on interconnected biogeochemical processes in an aquifer system.</title>
        <authorList>
            <person name="Anantharaman K."/>
            <person name="Brown C.T."/>
            <person name="Hug L.A."/>
            <person name="Sharon I."/>
            <person name="Castelle C.J."/>
            <person name="Probst A.J."/>
            <person name="Thomas B.C."/>
            <person name="Singh A."/>
            <person name="Wilkins M.J."/>
            <person name="Karaoz U."/>
            <person name="Brodie E.L."/>
            <person name="Williams K.H."/>
            <person name="Hubbard S.S."/>
            <person name="Banfield J.F."/>
        </authorList>
    </citation>
    <scope>NUCLEOTIDE SEQUENCE [LARGE SCALE GENOMIC DNA]</scope>
</reference>
<dbReference type="PANTHER" id="PTHR11839">
    <property type="entry name" value="UDP/ADP-SUGAR PYROPHOSPHATASE"/>
    <property type="match status" value="1"/>
</dbReference>
<keyword evidence="2" id="KW-0378">Hydrolase</keyword>
<comment type="caution">
    <text evidence="4">The sequence shown here is derived from an EMBL/GenBank/DDBJ whole genome shotgun (WGS) entry which is preliminary data.</text>
</comment>
<dbReference type="Proteomes" id="UP000177941">
    <property type="component" value="Unassembled WGS sequence"/>
</dbReference>
<dbReference type="PROSITE" id="PS00893">
    <property type="entry name" value="NUDIX_BOX"/>
    <property type="match status" value="1"/>
</dbReference>